<evidence type="ECO:0000256" key="1">
    <source>
        <dbReference type="ARBA" id="ARBA00001946"/>
    </source>
</evidence>
<dbReference type="PROSITE" id="PS50887">
    <property type="entry name" value="GGDEF"/>
    <property type="match status" value="1"/>
</dbReference>
<dbReference type="PANTHER" id="PTHR45138">
    <property type="entry name" value="REGULATORY COMPONENTS OF SENSORY TRANSDUCTION SYSTEM"/>
    <property type="match status" value="1"/>
</dbReference>
<dbReference type="NCBIfam" id="TIGR00254">
    <property type="entry name" value="GGDEF"/>
    <property type="match status" value="1"/>
</dbReference>
<dbReference type="InterPro" id="IPR043128">
    <property type="entry name" value="Rev_trsase/Diguanyl_cyclase"/>
</dbReference>
<organism evidence="8 9">
    <name type="scientific">Enterobacter genomosp. O</name>
    <dbReference type="NCBI Taxonomy" id="2364150"/>
    <lineage>
        <taxon>Bacteria</taxon>
        <taxon>Pseudomonadati</taxon>
        <taxon>Pseudomonadota</taxon>
        <taxon>Gammaproteobacteria</taxon>
        <taxon>Enterobacterales</taxon>
        <taxon>Enterobacteriaceae</taxon>
        <taxon>Enterobacter</taxon>
        <taxon>Enterobacter cloacae complex</taxon>
        <taxon>Enterobacter cloacae complex clade O</taxon>
    </lineage>
</organism>
<keyword evidence="4" id="KW-0547">Nucleotide-binding</keyword>
<dbReference type="GO" id="GO:0005525">
    <property type="term" value="F:GTP binding"/>
    <property type="evidence" value="ECO:0007669"/>
    <property type="project" value="UniProtKB-KW"/>
</dbReference>
<protein>
    <recommendedName>
        <fullName evidence="3">diguanylate cyclase</fullName>
        <ecNumber evidence="3">2.7.7.65</ecNumber>
    </recommendedName>
</protein>
<dbReference type="Gene3D" id="3.30.70.270">
    <property type="match status" value="1"/>
</dbReference>
<feature type="transmembrane region" description="Helical" evidence="6">
    <location>
        <begin position="141"/>
        <end position="159"/>
    </location>
</feature>
<comment type="caution">
    <text evidence="8">The sequence shown here is derived from an EMBL/GenBank/DDBJ whole genome shotgun (WGS) entry which is preliminary data.</text>
</comment>
<dbReference type="EC" id="2.7.7.65" evidence="3"/>
<dbReference type="Pfam" id="PF17178">
    <property type="entry name" value="MASE5"/>
    <property type="match status" value="1"/>
</dbReference>
<dbReference type="AlphaFoldDB" id="A0A0X4EPH0"/>
<keyword evidence="4" id="KW-0342">GTP-binding</keyword>
<dbReference type="InterPro" id="IPR029787">
    <property type="entry name" value="Nucleotide_cyclase"/>
</dbReference>
<evidence type="ECO:0000313" key="9">
    <source>
        <dbReference type="Proteomes" id="UP000064715"/>
    </source>
</evidence>
<dbReference type="PANTHER" id="PTHR45138:SF9">
    <property type="entry name" value="DIGUANYLATE CYCLASE DGCM-RELATED"/>
    <property type="match status" value="1"/>
</dbReference>
<comment type="cofactor">
    <cofactor evidence="1">
        <name>Mg(2+)</name>
        <dbReference type="ChEBI" id="CHEBI:18420"/>
    </cofactor>
</comment>
<evidence type="ECO:0000256" key="2">
    <source>
        <dbReference type="ARBA" id="ARBA00004665"/>
    </source>
</evidence>
<evidence type="ECO:0000256" key="6">
    <source>
        <dbReference type="SAM" id="Phobius"/>
    </source>
</evidence>
<dbReference type="SUPFAM" id="SSF55073">
    <property type="entry name" value="Nucleotide cyclase"/>
    <property type="match status" value="1"/>
</dbReference>
<evidence type="ECO:0000313" key="8">
    <source>
        <dbReference type="EMBL" id="KUQ83607.1"/>
    </source>
</evidence>
<dbReference type="EMBL" id="LRCR01000017">
    <property type="protein sequence ID" value="KUQ83607.1"/>
    <property type="molecule type" value="Genomic_DNA"/>
</dbReference>
<keyword evidence="6" id="KW-1133">Transmembrane helix</keyword>
<comment type="catalytic activity">
    <reaction evidence="5">
        <text>2 GTP = 3',3'-c-di-GMP + 2 diphosphate</text>
        <dbReference type="Rhea" id="RHEA:24898"/>
        <dbReference type="ChEBI" id="CHEBI:33019"/>
        <dbReference type="ChEBI" id="CHEBI:37565"/>
        <dbReference type="ChEBI" id="CHEBI:58805"/>
        <dbReference type="EC" id="2.7.7.65"/>
    </reaction>
</comment>
<gene>
    <name evidence="8" type="ORF">AWI28_16520</name>
</gene>
<proteinExistence type="predicted"/>
<comment type="pathway">
    <text evidence="2">Purine metabolism; 3',5'-cyclic di-GMP biosynthesis.</text>
</comment>
<dbReference type="FunFam" id="3.30.70.270:FF:000001">
    <property type="entry name" value="Diguanylate cyclase domain protein"/>
    <property type="match status" value="1"/>
</dbReference>
<dbReference type="CDD" id="cd01949">
    <property type="entry name" value="GGDEF"/>
    <property type="match status" value="1"/>
</dbReference>
<dbReference type="Pfam" id="PF00990">
    <property type="entry name" value="GGDEF"/>
    <property type="match status" value="1"/>
</dbReference>
<feature type="transmembrane region" description="Helical" evidence="6">
    <location>
        <begin position="118"/>
        <end position="136"/>
    </location>
</feature>
<feature type="transmembrane region" description="Helical" evidence="6">
    <location>
        <begin position="69"/>
        <end position="86"/>
    </location>
</feature>
<dbReference type="Proteomes" id="UP000064715">
    <property type="component" value="Unassembled WGS sequence"/>
</dbReference>
<dbReference type="InterPro" id="IPR000160">
    <property type="entry name" value="GGDEF_dom"/>
</dbReference>
<evidence type="ECO:0000256" key="3">
    <source>
        <dbReference type="ARBA" id="ARBA00012528"/>
    </source>
</evidence>
<feature type="transmembrane region" description="Helical" evidence="6">
    <location>
        <begin position="93"/>
        <end position="112"/>
    </location>
</feature>
<reference evidence="9" key="1">
    <citation type="submission" date="2016-01" db="EMBL/GenBank/DDBJ databases">
        <title>WGS of SAMN04407783.</title>
        <authorList>
            <person name="Adams M."/>
            <person name="Sutton G."/>
            <person name="Nelson K."/>
            <person name="Thaden J."/>
            <person name="Fowler V."/>
            <person name="Mccorrison J."/>
            <person name="Sanka R."/>
            <person name="Brinkac L."/>
            <person name="Nierman W."/>
        </authorList>
    </citation>
    <scope>NUCLEOTIDE SEQUENCE [LARGE SCALE GENOMIC DNA]</scope>
    <source>
        <strain evidence="9">GN04363</strain>
    </source>
</reference>
<evidence type="ECO:0000256" key="4">
    <source>
        <dbReference type="ARBA" id="ARBA00023134"/>
    </source>
</evidence>
<dbReference type="SMART" id="SM00267">
    <property type="entry name" value="GGDEF"/>
    <property type="match status" value="1"/>
</dbReference>
<dbReference type="GO" id="GO:0005886">
    <property type="term" value="C:plasma membrane"/>
    <property type="evidence" value="ECO:0007669"/>
    <property type="project" value="TreeGrafter"/>
</dbReference>
<dbReference type="GO" id="GO:0052621">
    <property type="term" value="F:diguanylate cyclase activity"/>
    <property type="evidence" value="ECO:0007669"/>
    <property type="project" value="UniProtKB-EC"/>
</dbReference>
<dbReference type="InterPro" id="IPR033444">
    <property type="entry name" value="MASE5"/>
</dbReference>
<feature type="domain" description="GGDEF" evidence="7">
    <location>
        <begin position="236"/>
        <end position="368"/>
    </location>
</feature>
<dbReference type="GO" id="GO:1902201">
    <property type="term" value="P:negative regulation of bacterial-type flagellum-dependent cell motility"/>
    <property type="evidence" value="ECO:0007669"/>
    <property type="project" value="TreeGrafter"/>
</dbReference>
<keyword evidence="9" id="KW-1185">Reference proteome</keyword>
<accession>A0A0X4EPH0</accession>
<name>A0A0X4EPH0_9ENTR</name>
<feature type="transmembrane region" description="Helical" evidence="6">
    <location>
        <begin position="21"/>
        <end position="49"/>
    </location>
</feature>
<feature type="transmembrane region" description="Helical" evidence="6">
    <location>
        <begin position="165"/>
        <end position="189"/>
    </location>
</feature>
<evidence type="ECO:0000259" key="7">
    <source>
        <dbReference type="PROSITE" id="PS50887"/>
    </source>
</evidence>
<keyword evidence="6" id="KW-0472">Membrane</keyword>
<dbReference type="RefSeq" id="WP_059311386.1">
    <property type="nucleotide sequence ID" value="NZ_LRCR01000017.1"/>
</dbReference>
<sequence>MEKRKKPTLERATWPTRHAMVMHGLAMNLPWLAFVNVSFAVMILLRHILLKAGDPLYPTTPHLTKMVDASMLGIIILSAALVLMAWRRIAGISAVLFICSAIWSVACFWFITQLLLPHVWPLCVILLLAGLTALYFYPEGLVAFVLPLWITLPVANWRLNDGLNLHFVVIWSVFTLILICGRFILLSWFDEAWRRNQQNQLLISRLDALAHQDPLTKTANRRKMEVVLENAVEQKKAFSVIMLDIDYFKRYNDTYGHQAGDECLTRVARVLKQSVRTPEDVVSRYGGEEFLVILFNCPEAIAEKVALRIQDGLRAESIPHGASTVSDHVTVSMGIASMAEGLAGTEIIARADAALYRAKEAGRDRVCR</sequence>
<dbReference type="GO" id="GO:0043709">
    <property type="term" value="P:cell adhesion involved in single-species biofilm formation"/>
    <property type="evidence" value="ECO:0007669"/>
    <property type="project" value="TreeGrafter"/>
</dbReference>
<dbReference type="OrthoDB" id="9812260at2"/>
<keyword evidence="6" id="KW-0812">Transmembrane</keyword>
<evidence type="ECO:0000256" key="5">
    <source>
        <dbReference type="ARBA" id="ARBA00034247"/>
    </source>
</evidence>
<dbReference type="InterPro" id="IPR050469">
    <property type="entry name" value="Diguanylate_Cyclase"/>
</dbReference>